<feature type="region of interest" description="Disordered" evidence="2">
    <location>
        <begin position="1"/>
        <end position="31"/>
    </location>
</feature>
<dbReference type="Gene3D" id="1.10.10.2830">
    <property type="match status" value="1"/>
</dbReference>
<reference evidence="4" key="1">
    <citation type="submission" date="2020-02" db="EMBL/GenBank/DDBJ databases">
        <title>Delineation of the pyrene-degrading pathway in Roseobacter clade bacteria by genomic analysis.</title>
        <authorList>
            <person name="Zhou H."/>
            <person name="Wang H."/>
        </authorList>
    </citation>
    <scope>NUCLEOTIDE SEQUENCE</scope>
    <source>
        <strain evidence="4">PrR005</strain>
    </source>
</reference>
<dbReference type="SMART" id="SM00470">
    <property type="entry name" value="ParB"/>
    <property type="match status" value="1"/>
</dbReference>
<evidence type="ECO:0000259" key="3">
    <source>
        <dbReference type="SMART" id="SM00470"/>
    </source>
</evidence>
<sequence length="311" mass="34489">MARKNLLQGLMDAPPAPASEPAETRVDVTRPRYSSGAIGAVSQSISDLKSRAVQEIDPRMIDTGGLRDRLDEDSGLEELIASIREYGQQVPVLLRPNPNDPERYQVVYGRRRVAALRQMQQPVKALIRILDDRELIVAQGQENSARRDLSFIERVNFARQMRDMGYERKVICDALHVDKTLISRMISVADRIPEGLIVAIGAAPGIGRDRWMKLADILRPDHQEQAISAAIGDNSDARFEAVMTALTPVRTPSTPPQVSPITGAGGTPLGQVKRSRGKAVLTLETRHSAGFEDWLIEHLEELHTRWKDNAG</sequence>
<evidence type="ECO:0000256" key="2">
    <source>
        <dbReference type="SAM" id="MobiDB-lite"/>
    </source>
</evidence>
<feature type="region of interest" description="Disordered" evidence="2">
    <location>
        <begin position="249"/>
        <end position="271"/>
    </location>
</feature>
<dbReference type="NCBIfam" id="TIGR03454">
    <property type="entry name" value="partition_RepB"/>
    <property type="match status" value="1"/>
</dbReference>
<dbReference type="Gene3D" id="3.90.1530.30">
    <property type="match status" value="1"/>
</dbReference>
<evidence type="ECO:0000313" key="4">
    <source>
        <dbReference type="EMBL" id="NDW44579.1"/>
    </source>
</evidence>
<dbReference type="Pfam" id="PF07506">
    <property type="entry name" value="RepB"/>
    <property type="match status" value="1"/>
</dbReference>
<dbReference type="InterPro" id="IPR037972">
    <property type="entry name" value="RepB_N"/>
</dbReference>
<dbReference type="RefSeq" id="WP_164128558.1">
    <property type="nucleotide sequence ID" value="NZ_JAAGOX010000010.1"/>
</dbReference>
<comment type="caution">
    <text evidence="4">The sequence shown here is derived from an EMBL/GenBank/DDBJ whole genome shotgun (WGS) entry which is preliminary data.</text>
</comment>
<dbReference type="SUPFAM" id="SSF109709">
    <property type="entry name" value="KorB DNA-binding domain-like"/>
    <property type="match status" value="1"/>
</dbReference>
<dbReference type="AlphaFoldDB" id="A0A6B2NPX7"/>
<dbReference type="InterPro" id="IPR003115">
    <property type="entry name" value="ParB_N"/>
</dbReference>
<dbReference type="Pfam" id="PF02195">
    <property type="entry name" value="ParB_N"/>
    <property type="match status" value="1"/>
</dbReference>
<dbReference type="GO" id="GO:0003677">
    <property type="term" value="F:DNA binding"/>
    <property type="evidence" value="ECO:0007669"/>
    <property type="project" value="InterPro"/>
</dbReference>
<dbReference type="InterPro" id="IPR004437">
    <property type="entry name" value="ParB/RepB/Spo0J"/>
</dbReference>
<evidence type="ECO:0000256" key="1">
    <source>
        <dbReference type="ARBA" id="ARBA00006295"/>
    </source>
</evidence>
<dbReference type="InterPro" id="IPR050336">
    <property type="entry name" value="Chromosome_partition/occlusion"/>
</dbReference>
<dbReference type="PANTHER" id="PTHR33375">
    <property type="entry name" value="CHROMOSOME-PARTITIONING PROTEIN PARB-RELATED"/>
    <property type="match status" value="1"/>
</dbReference>
<dbReference type="InterPro" id="IPR011111">
    <property type="entry name" value="Plasmid_RepB"/>
</dbReference>
<dbReference type="GO" id="GO:0005694">
    <property type="term" value="C:chromosome"/>
    <property type="evidence" value="ECO:0007669"/>
    <property type="project" value="TreeGrafter"/>
</dbReference>
<dbReference type="SUPFAM" id="SSF110849">
    <property type="entry name" value="ParB/Sulfiredoxin"/>
    <property type="match status" value="1"/>
</dbReference>
<feature type="domain" description="ParB-like N-terminal" evidence="3">
    <location>
        <begin position="54"/>
        <end position="144"/>
    </location>
</feature>
<name>A0A6B2NPX7_9RHOB</name>
<dbReference type="CDD" id="cd16405">
    <property type="entry name" value="RepB_like_N"/>
    <property type="match status" value="1"/>
</dbReference>
<gene>
    <name evidence="4" type="primary">repB</name>
    <name evidence="4" type="ORF">G0P99_06380</name>
</gene>
<dbReference type="NCBIfam" id="TIGR00180">
    <property type="entry name" value="parB_part"/>
    <property type="match status" value="1"/>
</dbReference>
<organism evidence="4">
    <name type="scientific">Ruegeria sp. PrR005</name>
    <dbReference type="NCBI Taxonomy" id="2706882"/>
    <lineage>
        <taxon>Bacteria</taxon>
        <taxon>Pseudomonadati</taxon>
        <taxon>Pseudomonadota</taxon>
        <taxon>Alphaproteobacteria</taxon>
        <taxon>Rhodobacterales</taxon>
        <taxon>Roseobacteraceae</taxon>
        <taxon>Ruegeria</taxon>
    </lineage>
</organism>
<proteinExistence type="inferred from homology"/>
<dbReference type="InterPro" id="IPR017819">
    <property type="entry name" value="Plasmid_partition_RepB"/>
</dbReference>
<comment type="similarity">
    <text evidence="1">Belongs to the ParB family.</text>
</comment>
<dbReference type="InterPro" id="IPR036086">
    <property type="entry name" value="ParB/Sulfiredoxin_sf"/>
</dbReference>
<dbReference type="EMBL" id="JAAGOX010000010">
    <property type="protein sequence ID" value="NDW44579.1"/>
    <property type="molecule type" value="Genomic_DNA"/>
</dbReference>
<protein>
    <submittedName>
        <fullName evidence="4">Plasmid partitioning protein RepB</fullName>
    </submittedName>
</protein>
<accession>A0A6B2NPX7</accession>
<dbReference type="PANTHER" id="PTHR33375:SF1">
    <property type="entry name" value="CHROMOSOME-PARTITIONING PROTEIN PARB-RELATED"/>
    <property type="match status" value="1"/>
</dbReference>
<dbReference type="GO" id="GO:0007059">
    <property type="term" value="P:chromosome segregation"/>
    <property type="evidence" value="ECO:0007669"/>
    <property type="project" value="TreeGrafter"/>
</dbReference>